<proteinExistence type="predicted"/>
<gene>
    <name evidence="4" type="ORF">Ljor_0660</name>
</gene>
<name>A0A0W0V8A8_9GAMM</name>
<dbReference type="InterPro" id="IPR019734">
    <property type="entry name" value="TPR_rpt"/>
</dbReference>
<keyword evidence="2 3" id="KW-0802">TPR repeat</keyword>
<comment type="caution">
    <text evidence="4">The sequence shown here is derived from an EMBL/GenBank/DDBJ whole genome shotgun (WGS) entry which is preliminary data.</text>
</comment>
<dbReference type="AlphaFoldDB" id="A0A0W0V8A8"/>
<dbReference type="SUPFAM" id="SSF51905">
    <property type="entry name" value="FAD/NAD(P)-binding domain"/>
    <property type="match status" value="1"/>
</dbReference>
<reference evidence="4 5" key="1">
    <citation type="submission" date="2015-11" db="EMBL/GenBank/DDBJ databases">
        <title>Genomic analysis of 38 Legionella species identifies large and diverse effector repertoires.</title>
        <authorList>
            <person name="Burstein D."/>
            <person name="Amaro F."/>
            <person name="Zusman T."/>
            <person name="Lifshitz Z."/>
            <person name="Cohen O."/>
            <person name="Gilbert J.A."/>
            <person name="Pupko T."/>
            <person name="Shuman H.A."/>
            <person name="Segal G."/>
        </authorList>
    </citation>
    <scope>NUCLEOTIDE SEQUENCE [LARGE SCALE GENOMIC DNA]</scope>
    <source>
        <strain evidence="4 5">BL-540</strain>
    </source>
</reference>
<evidence type="ECO:0000313" key="4">
    <source>
        <dbReference type="EMBL" id="KTD16354.1"/>
    </source>
</evidence>
<evidence type="ECO:0000256" key="1">
    <source>
        <dbReference type="ARBA" id="ARBA00022737"/>
    </source>
</evidence>
<dbReference type="InterPro" id="IPR011990">
    <property type="entry name" value="TPR-like_helical_dom_sf"/>
</dbReference>
<keyword evidence="5" id="KW-1185">Reference proteome</keyword>
<dbReference type="PROSITE" id="PS50005">
    <property type="entry name" value="TPR"/>
    <property type="match status" value="1"/>
</dbReference>
<dbReference type="STRING" id="456.Ljor_0660"/>
<dbReference type="Proteomes" id="UP000055035">
    <property type="component" value="Unassembled WGS sequence"/>
</dbReference>
<dbReference type="Gene3D" id="3.50.50.60">
    <property type="entry name" value="FAD/NAD(P)-binding domain"/>
    <property type="match status" value="1"/>
</dbReference>
<feature type="repeat" description="TPR" evidence="3">
    <location>
        <begin position="466"/>
        <end position="499"/>
    </location>
</feature>
<evidence type="ECO:0000256" key="2">
    <source>
        <dbReference type="ARBA" id="ARBA00022803"/>
    </source>
</evidence>
<sequence length="1197" mass="135423">MPIVIVGAGPNGLYAAIKLRRAGVKDIKVIGHHAGSYVRPGNINLAVFRKAERSIGLGAPPSTNAVHIKDIERALYKLALQLNIPVEEGLFVDFSTEEKGIFIKEANGEQKFLACDYVFDCTGSKRVLVHAINARAGLNLPKPFQISPISGDVMVRNHMLAYVKMSIKHQAILDYLLENKIYDLEGRTATEFADAMERLRQFGWREMGFPRCYFMPFGKNKACLYMEAPDGLSDAKKEAWLQTVLECWSDDSTISFQYLPQSKKYKFKPRFNTFTVDPHQLNRFTYKGEGLPYVITQGDVQVEPNYVLGHGIVGGFDRSDAFVEGLAIINGSIAYFNEEDYQEDVKEALRDHQEAIIQHYRKRREYFIRSLDKAQAKYQEALKLNPKPVYEERLNEVRSRIDYFNALNILQEKKTNGKIYSKQFNGARLIADLLKAKDLLFKAIVGLPALFQDEVNDAKSKLTQLAADFKEIGNQYYQASKFDLALQCYEEALLLYKSLDEKAHQSEILNIHSNLILTYRKLNQLDKVLEKTGELLKGHTIPEAILKKILFNLIAAGAATLKLDACQASLRVQEQMQELAGLCCKFEAFIHECMPELKGDLIKIQRFNNKILQLQDRGKQKFAEGLFPDALGFYEAALLLAQKEEHRDELLALTLKSNIILTHRKLLQPEKALMMAGKALEDAGSASIELKKKILFNAFKAVLENLAVLDKDSGLINQAVILYLQHREFIHSHLEHDWPAIASELASALGQPDLLKTSAKVHFDQGQFKLALDCYGTILLVQKLSGLEGDVVAAMPIYANMVLAYRKLKALEDVVKTARTALDFQGQIVDNYRKKILFNLISAAAEAIKSQEMDSNKLIKMVEEVQTLCAENDEFIKTHLEELNLELQAIGRFAKKTLRLQDLGKQSFSQNNFLLALQCFEEALLLAEAETTRDRELESTLHSNIILTHRKLGQPERAFLIANRVLNDEHALPVAAKKKLLFNGFKAVSELIDLQQGTLDKTFLRKATHFYFRHLLFIDQYLAQDLGDCLAKMRAALGDPQTLRDIGKNCFAQSKFELALANYEDALLLQRLSRTKDHEAEASIVANLIIIYRKLHCPSLGFTLAEEILNEESSCSVNTKKKILFNLIKCAYEEGQNSLPEALEKTGVLLKQALALYERHQGFINRELAGSLKMELAYLLAEKKLEPEPLKTVQFNQ</sequence>
<evidence type="ECO:0000313" key="5">
    <source>
        <dbReference type="Proteomes" id="UP000055035"/>
    </source>
</evidence>
<dbReference type="PANTHER" id="PTHR46674:SF1">
    <property type="entry name" value="INACTIVE PEPTIDYL-PROLYL CIS-TRANS ISOMERASE FKBP6"/>
    <property type="match status" value="1"/>
</dbReference>
<protein>
    <submittedName>
        <fullName evidence="4">Tetratricopeptide repeat protein</fullName>
    </submittedName>
</protein>
<dbReference type="GO" id="GO:0005737">
    <property type="term" value="C:cytoplasm"/>
    <property type="evidence" value="ECO:0007669"/>
    <property type="project" value="TreeGrafter"/>
</dbReference>
<accession>A0A0W0V8A8</accession>
<dbReference type="RefSeq" id="WP_058470216.1">
    <property type="nucleotide sequence ID" value="NZ_CAAAIC010000004.1"/>
</dbReference>
<dbReference type="GO" id="GO:0051879">
    <property type="term" value="F:Hsp90 protein binding"/>
    <property type="evidence" value="ECO:0007669"/>
    <property type="project" value="TreeGrafter"/>
</dbReference>
<dbReference type="Gene3D" id="1.25.40.10">
    <property type="entry name" value="Tetratricopeptide repeat domain"/>
    <property type="match status" value="5"/>
</dbReference>
<dbReference type="OrthoDB" id="5636482at2"/>
<dbReference type="SMART" id="SM00028">
    <property type="entry name" value="TPR"/>
    <property type="match status" value="6"/>
</dbReference>
<organism evidence="4 5">
    <name type="scientific">Legionella jordanis</name>
    <dbReference type="NCBI Taxonomy" id="456"/>
    <lineage>
        <taxon>Bacteria</taxon>
        <taxon>Pseudomonadati</taxon>
        <taxon>Pseudomonadota</taxon>
        <taxon>Gammaproteobacteria</taxon>
        <taxon>Legionellales</taxon>
        <taxon>Legionellaceae</taxon>
        <taxon>Legionella</taxon>
    </lineage>
</organism>
<dbReference type="InterPro" id="IPR042282">
    <property type="entry name" value="FKBP6/shu"/>
</dbReference>
<dbReference type="InterPro" id="IPR036188">
    <property type="entry name" value="FAD/NAD-bd_sf"/>
</dbReference>
<dbReference type="SUPFAM" id="SSF48452">
    <property type="entry name" value="TPR-like"/>
    <property type="match status" value="3"/>
</dbReference>
<dbReference type="PANTHER" id="PTHR46674">
    <property type="entry name" value="INACTIVE PEPTIDYL-PROLYL CIS-TRANS ISOMERASE FKBP6"/>
    <property type="match status" value="1"/>
</dbReference>
<dbReference type="PATRIC" id="fig|456.5.peg.697"/>
<evidence type="ECO:0000256" key="3">
    <source>
        <dbReference type="PROSITE-ProRule" id="PRU00339"/>
    </source>
</evidence>
<keyword evidence="1" id="KW-0677">Repeat</keyword>
<dbReference type="EMBL" id="LNYJ01000011">
    <property type="protein sequence ID" value="KTD16354.1"/>
    <property type="molecule type" value="Genomic_DNA"/>
</dbReference>